<comment type="caution">
    <text evidence="2">The sequence shown here is derived from an EMBL/GenBank/DDBJ whole genome shotgun (WGS) entry which is preliminary data.</text>
</comment>
<accession>A0A4Y2BG64</accession>
<evidence type="ECO:0000256" key="1">
    <source>
        <dbReference type="SAM" id="MobiDB-lite"/>
    </source>
</evidence>
<sequence length="137" mass="15664">MNLSKGELLFEIPNHEHRYSSSVWIMVFVNSPAYVDMQEAETQWFGLVILTSRFEATRGLFWDGPRNFEPQSDDEDDITAGTPSPISEQQVPYTEDLQWTSRRNRVSNLEPSGLKAETSPLGHRGHQKCTYIDGESE</sequence>
<feature type="compositionally biased region" description="Polar residues" evidence="1">
    <location>
        <begin position="81"/>
        <end position="110"/>
    </location>
</feature>
<dbReference type="Proteomes" id="UP000499080">
    <property type="component" value="Unassembled WGS sequence"/>
</dbReference>
<name>A0A4Y2BG64_ARAVE</name>
<evidence type="ECO:0000313" key="2">
    <source>
        <dbReference type="EMBL" id="GBL91251.1"/>
    </source>
</evidence>
<feature type="region of interest" description="Disordered" evidence="1">
    <location>
        <begin position="64"/>
        <end position="137"/>
    </location>
</feature>
<reference evidence="2 3" key="1">
    <citation type="journal article" date="2019" name="Sci. Rep.">
        <title>Orb-weaving spider Araneus ventricosus genome elucidates the spidroin gene catalogue.</title>
        <authorList>
            <person name="Kono N."/>
            <person name="Nakamura H."/>
            <person name="Ohtoshi R."/>
            <person name="Moran D.A.P."/>
            <person name="Shinohara A."/>
            <person name="Yoshida Y."/>
            <person name="Fujiwara M."/>
            <person name="Mori M."/>
            <person name="Tomita M."/>
            <person name="Arakawa K."/>
        </authorList>
    </citation>
    <scope>NUCLEOTIDE SEQUENCE [LARGE SCALE GENOMIC DNA]</scope>
</reference>
<gene>
    <name evidence="2" type="ORF">AVEN_195136_1</name>
</gene>
<proteinExistence type="predicted"/>
<protein>
    <submittedName>
        <fullName evidence="2">Uncharacterized protein</fullName>
    </submittedName>
</protein>
<keyword evidence="3" id="KW-1185">Reference proteome</keyword>
<organism evidence="2 3">
    <name type="scientific">Araneus ventricosus</name>
    <name type="common">Orbweaver spider</name>
    <name type="synonym">Epeira ventricosa</name>
    <dbReference type="NCBI Taxonomy" id="182803"/>
    <lineage>
        <taxon>Eukaryota</taxon>
        <taxon>Metazoa</taxon>
        <taxon>Ecdysozoa</taxon>
        <taxon>Arthropoda</taxon>
        <taxon>Chelicerata</taxon>
        <taxon>Arachnida</taxon>
        <taxon>Araneae</taxon>
        <taxon>Araneomorphae</taxon>
        <taxon>Entelegynae</taxon>
        <taxon>Araneoidea</taxon>
        <taxon>Araneidae</taxon>
        <taxon>Araneus</taxon>
    </lineage>
</organism>
<evidence type="ECO:0000313" key="3">
    <source>
        <dbReference type="Proteomes" id="UP000499080"/>
    </source>
</evidence>
<dbReference type="AlphaFoldDB" id="A0A4Y2BG64"/>
<dbReference type="EMBL" id="BGPR01000077">
    <property type="protein sequence ID" value="GBL91251.1"/>
    <property type="molecule type" value="Genomic_DNA"/>
</dbReference>